<evidence type="ECO:0000256" key="1">
    <source>
        <dbReference type="ARBA" id="ARBA00013017"/>
    </source>
</evidence>
<evidence type="ECO:0000256" key="4">
    <source>
        <dbReference type="ARBA" id="ARBA00049091"/>
    </source>
</evidence>
<evidence type="ECO:0000256" key="2">
    <source>
        <dbReference type="ARBA" id="ARBA00023002"/>
    </source>
</evidence>
<protein>
    <recommendedName>
        <fullName evidence="1">thioredoxin-dependent peroxiredoxin</fullName>
        <ecNumber evidence="1">1.11.1.24</ecNumber>
    </recommendedName>
</protein>
<comment type="catalytic activity">
    <reaction evidence="4">
        <text>a hydroperoxide + [thioredoxin]-dithiol = an alcohol + [thioredoxin]-disulfide + H2O</text>
        <dbReference type="Rhea" id="RHEA:62620"/>
        <dbReference type="Rhea" id="RHEA-COMP:10698"/>
        <dbReference type="Rhea" id="RHEA-COMP:10700"/>
        <dbReference type="ChEBI" id="CHEBI:15377"/>
        <dbReference type="ChEBI" id="CHEBI:29950"/>
        <dbReference type="ChEBI" id="CHEBI:30879"/>
        <dbReference type="ChEBI" id="CHEBI:35924"/>
        <dbReference type="ChEBI" id="CHEBI:50058"/>
        <dbReference type="EC" id="1.11.1.24"/>
    </reaction>
</comment>
<comment type="caution">
    <text evidence="6">The sequence shown here is derived from an EMBL/GenBank/DDBJ whole genome shotgun (WGS) entry which is preliminary data.</text>
</comment>
<evidence type="ECO:0000256" key="3">
    <source>
        <dbReference type="ARBA" id="ARBA00023157"/>
    </source>
</evidence>
<gene>
    <name evidence="6" type="ORF">TSOC_005799</name>
</gene>
<evidence type="ECO:0000313" key="6">
    <source>
        <dbReference type="EMBL" id="PNH07721.1"/>
    </source>
</evidence>
<dbReference type="Gene3D" id="3.40.30.10">
    <property type="entry name" value="Glutaredoxin"/>
    <property type="match status" value="2"/>
</dbReference>
<organism evidence="6 7">
    <name type="scientific">Tetrabaena socialis</name>
    <dbReference type="NCBI Taxonomy" id="47790"/>
    <lineage>
        <taxon>Eukaryota</taxon>
        <taxon>Viridiplantae</taxon>
        <taxon>Chlorophyta</taxon>
        <taxon>core chlorophytes</taxon>
        <taxon>Chlorophyceae</taxon>
        <taxon>CS clade</taxon>
        <taxon>Chlamydomonadales</taxon>
        <taxon>Tetrabaenaceae</taxon>
        <taxon>Tetrabaena</taxon>
    </lineage>
</organism>
<dbReference type="AlphaFoldDB" id="A0A2J8A5C3"/>
<dbReference type="OrthoDB" id="185659at2759"/>
<dbReference type="InterPro" id="IPR036249">
    <property type="entry name" value="Thioredoxin-like_sf"/>
</dbReference>
<name>A0A2J8A5C3_9CHLO</name>
<keyword evidence="7" id="KW-1185">Reference proteome</keyword>
<dbReference type="InterPro" id="IPR013766">
    <property type="entry name" value="Thioredoxin_domain"/>
</dbReference>
<dbReference type="EC" id="1.11.1.24" evidence="1"/>
<sequence>MNPAVGRSVDEALRTLQAIQYHAEHGEVCPANWKPGEKTMVADSEKSLEYFGSIKEEDSAFGTKLKVIASKADYHAVTQAAGPVVVDFYAPWCGKCRQIGPFLDTLVDKYPGVTFAKFDTTAPELEALAGELAVKALPAFRFFKGGKEVAKEVTGYKKKLLEDVVGDLAK</sequence>
<dbReference type="InterPro" id="IPR019479">
    <property type="entry name" value="Peroxiredoxin_C"/>
</dbReference>
<accession>A0A2J8A5C3</accession>
<keyword evidence="2" id="KW-0560">Oxidoreductase</keyword>
<proteinExistence type="predicted"/>
<dbReference type="PROSITE" id="PS51352">
    <property type="entry name" value="THIOREDOXIN_2"/>
    <property type="match status" value="1"/>
</dbReference>
<dbReference type="PRINTS" id="PR00421">
    <property type="entry name" value="THIOREDOXIN"/>
</dbReference>
<dbReference type="GO" id="GO:0140824">
    <property type="term" value="F:thioredoxin-dependent peroxiredoxin activity"/>
    <property type="evidence" value="ECO:0007669"/>
    <property type="project" value="UniProtKB-EC"/>
</dbReference>
<dbReference type="Pfam" id="PF10417">
    <property type="entry name" value="1-cysPrx_C"/>
    <property type="match status" value="1"/>
</dbReference>
<evidence type="ECO:0000313" key="7">
    <source>
        <dbReference type="Proteomes" id="UP000236333"/>
    </source>
</evidence>
<dbReference type="Proteomes" id="UP000236333">
    <property type="component" value="Unassembled WGS sequence"/>
</dbReference>
<reference evidence="6 7" key="1">
    <citation type="journal article" date="2017" name="Mol. Biol. Evol.">
        <title>The 4-celled Tetrabaena socialis nuclear genome reveals the essential components for genetic control of cell number at the origin of multicellularity in the volvocine lineage.</title>
        <authorList>
            <person name="Featherston J."/>
            <person name="Arakaki Y."/>
            <person name="Hanschen E.R."/>
            <person name="Ferris P.J."/>
            <person name="Michod R.E."/>
            <person name="Olson B.J.S.C."/>
            <person name="Nozaki H."/>
            <person name="Durand P.M."/>
        </authorList>
    </citation>
    <scope>NUCLEOTIDE SEQUENCE [LARGE SCALE GENOMIC DNA]</scope>
    <source>
        <strain evidence="6 7">NIES-571</strain>
    </source>
</reference>
<feature type="domain" description="Thioredoxin" evidence="5">
    <location>
        <begin position="54"/>
        <end position="170"/>
    </location>
</feature>
<dbReference type="SUPFAM" id="SSF52833">
    <property type="entry name" value="Thioredoxin-like"/>
    <property type="match status" value="2"/>
</dbReference>
<dbReference type="PANTHER" id="PTHR46115">
    <property type="entry name" value="THIOREDOXIN-LIKE PROTEIN 1"/>
    <property type="match status" value="1"/>
</dbReference>
<dbReference type="CDD" id="cd02947">
    <property type="entry name" value="TRX_family"/>
    <property type="match status" value="1"/>
</dbReference>
<dbReference type="Pfam" id="PF00085">
    <property type="entry name" value="Thioredoxin"/>
    <property type="match status" value="1"/>
</dbReference>
<evidence type="ECO:0000259" key="5">
    <source>
        <dbReference type="PROSITE" id="PS51352"/>
    </source>
</evidence>
<keyword evidence="3" id="KW-1015">Disulfide bond</keyword>
<dbReference type="EMBL" id="PGGS01000165">
    <property type="protein sequence ID" value="PNH07721.1"/>
    <property type="molecule type" value="Genomic_DNA"/>
</dbReference>